<evidence type="ECO:0000313" key="3">
    <source>
        <dbReference type="Proteomes" id="UP001341840"/>
    </source>
</evidence>
<evidence type="ECO:0000256" key="1">
    <source>
        <dbReference type="SAM" id="MobiDB-lite"/>
    </source>
</evidence>
<sequence length="107" mass="11390">MANGGATTPTHGAQGQDTSADGRHANFDEQGAQEQDMNWKEALDEAETDDNIMGPPLAPPTVTPQTMRGASAGTTSKFQDFMPTPRAARVDALRWPLPHFNPPASTS</sequence>
<name>A0ABU6UXB6_9FABA</name>
<feature type="compositionally biased region" description="Polar residues" evidence="1">
    <location>
        <begin position="1"/>
        <end position="19"/>
    </location>
</feature>
<gene>
    <name evidence="2" type="ORF">PIB30_098382</name>
</gene>
<reference evidence="2 3" key="1">
    <citation type="journal article" date="2023" name="Plants (Basel)">
        <title>Bridging the Gap: Combining Genomics and Transcriptomics Approaches to Understand Stylosanthes scabra, an Orphan Legume from the Brazilian Caatinga.</title>
        <authorList>
            <person name="Ferreira-Neto J.R.C."/>
            <person name="da Silva M.D."/>
            <person name="Binneck E."/>
            <person name="de Melo N.F."/>
            <person name="da Silva R.H."/>
            <person name="de Melo A.L.T.M."/>
            <person name="Pandolfi V."/>
            <person name="Bustamante F.O."/>
            <person name="Brasileiro-Vidal A.C."/>
            <person name="Benko-Iseppon A.M."/>
        </authorList>
    </citation>
    <scope>NUCLEOTIDE SEQUENCE [LARGE SCALE GENOMIC DNA]</scope>
    <source>
        <tissue evidence="2">Leaves</tissue>
    </source>
</reference>
<evidence type="ECO:0000313" key="2">
    <source>
        <dbReference type="EMBL" id="MED6165312.1"/>
    </source>
</evidence>
<keyword evidence="3" id="KW-1185">Reference proteome</keyword>
<proteinExistence type="predicted"/>
<accession>A0ABU6UXB6</accession>
<organism evidence="2 3">
    <name type="scientific">Stylosanthes scabra</name>
    <dbReference type="NCBI Taxonomy" id="79078"/>
    <lineage>
        <taxon>Eukaryota</taxon>
        <taxon>Viridiplantae</taxon>
        <taxon>Streptophyta</taxon>
        <taxon>Embryophyta</taxon>
        <taxon>Tracheophyta</taxon>
        <taxon>Spermatophyta</taxon>
        <taxon>Magnoliopsida</taxon>
        <taxon>eudicotyledons</taxon>
        <taxon>Gunneridae</taxon>
        <taxon>Pentapetalae</taxon>
        <taxon>rosids</taxon>
        <taxon>fabids</taxon>
        <taxon>Fabales</taxon>
        <taxon>Fabaceae</taxon>
        <taxon>Papilionoideae</taxon>
        <taxon>50 kb inversion clade</taxon>
        <taxon>dalbergioids sensu lato</taxon>
        <taxon>Dalbergieae</taxon>
        <taxon>Pterocarpus clade</taxon>
        <taxon>Stylosanthes</taxon>
    </lineage>
</organism>
<comment type="caution">
    <text evidence="2">The sequence shown here is derived from an EMBL/GenBank/DDBJ whole genome shotgun (WGS) entry which is preliminary data.</text>
</comment>
<feature type="compositionally biased region" description="Polar residues" evidence="1">
    <location>
        <begin position="63"/>
        <end position="78"/>
    </location>
</feature>
<protein>
    <submittedName>
        <fullName evidence="2">Uncharacterized protein</fullName>
    </submittedName>
</protein>
<dbReference type="Proteomes" id="UP001341840">
    <property type="component" value="Unassembled WGS sequence"/>
</dbReference>
<dbReference type="EMBL" id="JASCZI010123339">
    <property type="protein sequence ID" value="MED6165312.1"/>
    <property type="molecule type" value="Genomic_DNA"/>
</dbReference>
<feature type="region of interest" description="Disordered" evidence="1">
    <location>
        <begin position="1"/>
        <end position="82"/>
    </location>
</feature>